<dbReference type="PANTHER" id="PTHR48428">
    <property type="entry name" value="PLANT-SPECIFIC TFIIB-RELATED PROTEIN PTF2"/>
    <property type="match status" value="1"/>
</dbReference>
<dbReference type="SUPFAM" id="SSF47954">
    <property type="entry name" value="Cyclin-like"/>
    <property type="match status" value="1"/>
</dbReference>
<name>A0A835RK29_VANPL</name>
<dbReference type="InterPro" id="IPR053340">
    <property type="entry name" value="PTF2"/>
</dbReference>
<reference evidence="1 2" key="1">
    <citation type="journal article" date="2020" name="Nat. Food">
        <title>A phased Vanilla planifolia genome enables genetic improvement of flavour and production.</title>
        <authorList>
            <person name="Hasing T."/>
            <person name="Tang H."/>
            <person name="Brym M."/>
            <person name="Khazi F."/>
            <person name="Huang T."/>
            <person name="Chambers A.H."/>
        </authorList>
    </citation>
    <scope>NUCLEOTIDE SEQUENCE [LARGE SCALE GENOMIC DNA]</scope>
    <source>
        <tissue evidence="1">Leaf</tissue>
    </source>
</reference>
<evidence type="ECO:0000313" key="1">
    <source>
        <dbReference type="EMBL" id="KAG0492904.1"/>
    </source>
</evidence>
<gene>
    <name evidence="1" type="ORF">HPP92_006302</name>
</gene>
<dbReference type="Proteomes" id="UP000636800">
    <property type="component" value="Chromosome 2"/>
</dbReference>
<dbReference type="Gene3D" id="1.10.472.10">
    <property type="entry name" value="Cyclin-like"/>
    <property type="match status" value="1"/>
</dbReference>
<accession>A0A835RK29</accession>
<evidence type="ECO:0000313" key="2">
    <source>
        <dbReference type="Proteomes" id="UP000636800"/>
    </source>
</evidence>
<protein>
    <submittedName>
        <fullName evidence="1">Uncharacterized protein</fullName>
    </submittedName>
</protein>
<keyword evidence="2" id="KW-1185">Reference proteome</keyword>
<dbReference type="InterPro" id="IPR036915">
    <property type="entry name" value="Cyclin-like_sf"/>
</dbReference>
<dbReference type="EMBL" id="JADCNL010000002">
    <property type="protein sequence ID" value="KAG0492904.1"/>
    <property type="molecule type" value="Genomic_DNA"/>
</dbReference>
<organism evidence="1 2">
    <name type="scientific">Vanilla planifolia</name>
    <name type="common">Vanilla</name>
    <dbReference type="NCBI Taxonomy" id="51239"/>
    <lineage>
        <taxon>Eukaryota</taxon>
        <taxon>Viridiplantae</taxon>
        <taxon>Streptophyta</taxon>
        <taxon>Embryophyta</taxon>
        <taxon>Tracheophyta</taxon>
        <taxon>Spermatophyta</taxon>
        <taxon>Magnoliopsida</taxon>
        <taxon>Liliopsida</taxon>
        <taxon>Asparagales</taxon>
        <taxon>Orchidaceae</taxon>
        <taxon>Vanilloideae</taxon>
        <taxon>Vanilleae</taxon>
        <taxon>Vanilla</taxon>
    </lineage>
</organism>
<comment type="caution">
    <text evidence="1">The sequence shown here is derived from an EMBL/GenBank/DDBJ whole genome shotgun (WGS) entry which is preliminary data.</text>
</comment>
<dbReference type="AlphaFoldDB" id="A0A835RK29"/>
<sequence>MVSPPHRCMFRHCHASASFSSLLAEAAAAVASDPHDLGHMVARVVQQLDIGQLPELDAIGLLERTVLNFPPFSNLDKDRLSEILGQGRFLLHCAMRWFLTTGRHPLPIVAAVLTFVAKVNGVNISIEDIAKEIHAGVATCRSRVRELLQVLVRVAKLLLPWGDDVTMKNIVHNAPVLIRFMELKSRYKSNHAEKGDGHLQDTRFNLGDILNTFSEYRDVSPEESKYFNLEDEVTGNQMLSFDKLKRLKLSATEICLSHSYQSVLDRLPGFNNKSDIGTKTGNKRRRKGLEIEDWIESWQGRWESDKGLTVDQILERCEGFDALPPSFINGIDMQRRRKVKIEAAKNRILKTMKRTPTIGVMAPIGDGDEKLSKHLTYRKRRRNNRAIDGIDWEDCIIELLLLHQVDDEEIQQGQYNRLLDLHVFYSSDLEELSEMAKSKLFTVDGSHSAPS</sequence>
<proteinExistence type="predicted"/>
<dbReference type="PANTHER" id="PTHR48428:SF1">
    <property type="entry name" value="PLANT-SPECIFIC TFIIB-RELATED PROTEIN PTF2"/>
    <property type="match status" value="1"/>
</dbReference>